<feature type="transmembrane region" description="Helical" evidence="9">
    <location>
        <begin position="20"/>
        <end position="40"/>
    </location>
</feature>
<feature type="domain" description="Potassium channel" evidence="10">
    <location>
        <begin position="104"/>
        <end position="160"/>
    </location>
</feature>
<evidence type="ECO:0000256" key="9">
    <source>
        <dbReference type="SAM" id="Phobius"/>
    </source>
</evidence>
<feature type="compositionally biased region" description="Low complexity" evidence="8">
    <location>
        <begin position="722"/>
        <end position="734"/>
    </location>
</feature>
<protein>
    <recommendedName>
        <fullName evidence="10">Potassium channel domain-containing protein</fullName>
    </recommendedName>
</protein>
<dbReference type="PANTHER" id="PTHR11003">
    <property type="entry name" value="POTASSIUM CHANNEL, SUBFAMILY K"/>
    <property type="match status" value="1"/>
</dbReference>
<sequence length="789" mass="89784">MKFRRRKWWRALKPLKTILFKLKLLFVIALYSLFGAWLFMHLEVPTDLAKKEKQFNQRFIARDDLVIRLRGIHQDNRENREEKWKEAIISFEQSLDMDEPVIETSWTFWMSFLYAGTIFTTIGYGNIACATTAGQVATVIYAIFGIPIMIVILNDLGDVLLFMVKGFTNGVADVSLLISVKLGFYGLEEDAEQRKRYNHIMKRLGQYGLADATSLSTLTTDYQRALESGDPKAIEGMMSGFQGKAKFLMPLISKNAGNKVMNQFKEEAKAKGIDIPPVLTNLDPQTGMPAFAKADRGDFREFIEAAEVKRQQTDRVEQLFSERQTRSPSFAGQALVNTAMVTEEMKKKTAEVEIQTWTMDELFQEWKPNCHIEVQTRPEMVEEHSHEGQCGAEFSDFETQTSYESTDEGIQVWPSMEEVYTQYDVALIPGVEAQTQAVEMERSVISSVSDWSVYDEPDSEDEAIRKEEMKILREAPDMSDIDPLGAEYEEQERQRVDERRRKKREEQEEAKRRKMEEKERRKKEKEEMRKQIRFMKHSADQTDPADLSITSAQTQEVQKVSKKSQTKLTSLESTELQALKSKKQSRPSSHLSAMGPSFSAVSASLPSLPTSPQPPPEPKVSMSEDENGRPVAEVSVTLELVKVPVDEYGYEIFSSDDYDKEVGDDSVFFSSDEDVGEMEAYSVSQMTQTDFEQKDAGPPTLPRQVRLSSAEAPQVVEPTVVEASSSEQTATSEPESAKESEAEVSDSWKERLSRRASSTEKRSIEKEKNVFQQKLASRKTLARNLVLNE</sequence>
<keyword evidence="7" id="KW-0407">Ion channel</keyword>
<gene>
    <name evidence="11" type="ORF">MSPICULIGERA_LOCUS6237</name>
</gene>
<evidence type="ECO:0000256" key="6">
    <source>
        <dbReference type="ARBA" id="ARBA00023136"/>
    </source>
</evidence>
<feature type="compositionally biased region" description="Polar residues" evidence="8">
    <location>
        <begin position="548"/>
        <end position="558"/>
    </location>
</feature>
<dbReference type="GO" id="GO:0030322">
    <property type="term" value="P:stabilization of membrane potential"/>
    <property type="evidence" value="ECO:0007669"/>
    <property type="project" value="TreeGrafter"/>
</dbReference>
<keyword evidence="3 9" id="KW-0812">Transmembrane</keyword>
<keyword evidence="12" id="KW-1185">Reference proteome</keyword>
<dbReference type="Pfam" id="PF07885">
    <property type="entry name" value="Ion_trans_2"/>
    <property type="match status" value="1"/>
</dbReference>
<keyword evidence="2" id="KW-0813">Transport</keyword>
<name>A0AA36CGK1_9BILA</name>
<dbReference type="SUPFAM" id="SSF81324">
    <property type="entry name" value="Voltage-gated potassium channels"/>
    <property type="match status" value="1"/>
</dbReference>
<evidence type="ECO:0000256" key="4">
    <source>
        <dbReference type="ARBA" id="ARBA00022989"/>
    </source>
</evidence>
<organism evidence="11 12">
    <name type="scientific">Mesorhabditis spiculigera</name>
    <dbReference type="NCBI Taxonomy" id="96644"/>
    <lineage>
        <taxon>Eukaryota</taxon>
        <taxon>Metazoa</taxon>
        <taxon>Ecdysozoa</taxon>
        <taxon>Nematoda</taxon>
        <taxon>Chromadorea</taxon>
        <taxon>Rhabditida</taxon>
        <taxon>Rhabditina</taxon>
        <taxon>Rhabditomorpha</taxon>
        <taxon>Rhabditoidea</taxon>
        <taxon>Rhabditidae</taxon>
        <taxon>Mesorhabditinae</taxon>
        <taxon>Mesorhabditis</taxon>
    </lineage>
</organism>
<feature type="compositionally biased region" description="Low complexity" evidence="8">
    <location>
        <begin position="596"/>
        <end position="608"/>
    </location>
</feature>
<feature type="transmembrane region" description="Helical" evidence="9">
    <location>
        <begin position="136"/>
        <end position="154"/>
    </location>
</feature>
<evidence type="ECO:0000259" key="10">
    <source>
        <dbReference type="Pfam" id="PF07885"/>
    </source>
</evidence>
<evidence type="ECO:0000256" key="7">
    <source>
        <dbReference type="ARBA" id="ARBA00023303"/>
    </source>
</evidence>
<evidence type="ECO:0000256" key="3">
    <source>
        <dbReference type="ARBA" id="ARBA00022692"/>
    </source>
</evidence>
<keyword evidence="6 9" id="KW-0472">Membrane</keyword>
<comment type="caution">
    <text evidence="11">The sequence shown here is derived from an EMBL/GenBank/DDBJ whole genome shotgun (WGS) entry which is preliminary data.</text>
</comment>
<reference evidence="11" key="1">
    <citation type="submission" date="2023-06" db="EMBL/GenBank/DDBJ databases">
        <authorList>
            <person name="Delattre M."/>
        </authorList>
    </citation>
    <scope>NUCLEOTIDE SEQUENCE</scope>
    <source>
        <strain evidence="11">AF72</strain>
    </source>
</reference>
<dbReference type="Proteomes" id="UP001177023">
    <property type="component" value="Unassembled WGS sequence"/>
</dbReference>
<dbReference type="PANTHER" id="PTHR11003:SF61">
    <property type="entry name" value="POTASSIUM CHANNEL DOMAIN-CONTAINING PROTEIN"/>
    <property type="match status" value="1"/>
</dbReference>
<evidence type="ECO:0000256" key="2">
    <source>
        <dbReference type="ARBA" id="ARBA00022448"/>
    </source>
</evidence>
<comment type="subcellular location">
    <subcellularLocation>
        <location evidence="1">Membrane</location>
        <topology evidence="1">Multi-pass membrane protein</topology>
    </subcellularLocation>
</comment>
<dbReference type="GO" id="GO:0005886">
    <property type="term" value="C:plasma membrane"/>
    <property type="evidence" value="ECO:0007669"/>
    <property type="project" value="TreeGrafter"/>
</dbReference>
<keyword evidence="5" id="KW-0406">Ion transport</keyword>
<dbReference type="AlphaFoldDB" id="A0AA36CGK1"/>
<feature type="compositionally biased region" description="Pro residues" evidence="8">
    <location>
        <begin position="609"/>
        <end position="618"/>
    </location>
</feature>
<dbReference type="InterPro" id="IPR003280">
    <property type="entry name" value="2pore_dom_K_chnl"/>
</dbReference>
<feature type="compositionally biased region" description="Polar residues" evidence="8">
    <location>
        <begin position="566"/>
        <end position="576"/>
    </location>
</feature>
<evidence type="ECO:0000256" key="5">
    <source>
        <dbReference type="ARBA" id="ARBA00023065"/>
    </source>
</evidence>
<feature type="transmembrane region" description="Helical" evidence="9">
    <location>
        <begin position="106"/>
        <end position="124"/>
    </location>
</feature>
<evidence type="ECO:0000256" key="1">
    <source>
        <dbReference type="ARBA" id="ARBA00004141"/>
    </source>
</evidence>
<dbReference type="GO" id="GO:0022841">
    <property type="term" value="F:potassium ion leak channel activity"/>
    <property type="evidence" value="ECO:0007669"/>
    <property type="project" value="TreeGrafter"/>
</dbReference>
<feature type="compositionally biased region" description="Basic and acidic residues" evidence="8">
    <location>
        <begin position="491"/>
        <end position="530"/>
    </location>
</feature>
<evidence type="ECO:0000313" key="11">
    <source>
        <dbReference type="EMBL" id="CAJ0567695.1"/>
    </source>
</evidence>
<feature type="non-terminal residue" evidence="11">
    <location>
        <position position="789"/>
    </location>
</feature>
<feature type="region of interest" description="Disordered" evidence="8">
    <location>
        <begin position="472"/>
        <end position="629"/>
    </location>
</feature>
<evidence type="ECO:0000313" key="12">
    <source>
        <dbReference type="Proteomes" id="UP001177023"/>
    </source>
</evidence>
<proteinExistence type="predicted"/>
<feature type="region of interest" description="Disordered" evidence="8">
    <location>
        <begin position="661"/>
        <end position="771"/>
    </location>
</feature>
<feature type="compositionally biased region" description="Basic and acidic residues" evidence="8">
    <location>
        <begin position="735"/>
        <end position="769"/>
    </location>
</feature>
<dbReference type="Gene3D" id="1.10.287.70">
    <property type="match status" value="1"/>
</dbReference>
<dbReference type="InterPro" id="IPR013099">
    <property type="entry name" value="K_chnl_dom"/>
</dbReference>
<keyword evidence="4 9" id="KW-1133">Transmembrane helix</keyword>
<dbReference type="GO" id="GO:0015271">
    <property type="term" value="F:outward rectifier potassium channel activity"/>
    <property type="evidence" value="ECO:0007669"/>
    <property type="project" value="TreeGrafter"/>
</dbReference>
<dbReference type="EMBL" id="CATQJA010001534">
    <property type="protein sequence ID" value="CAJ0567695.1"/>
    <property type="molecule type" value="Genomic_DNA"/>
</dbReference>
<evidence type="ECO:0000256" key="8">
    <source>
        <dbReference type="SAM" id="MobiDB-lite"/>
    </source>
</evidence>
<accession>A0AA36CGK1</accession>